<name>A0A090EMH6_MESPL</name>
<reference evidence="1 2" key="1">
    <citation type="submission" date="2014-08" db="EMBL/GenBank/DDBJ databases">
        <authorList>
            <person name="Moulin Lionel"/>
        </authorList>
    </citation>
    <scope>NUCLEOTIDE SEQUENCE [LARGE SCALE GENOMIC DNA]</scope>
</reference>
<evidence type="ECO:0000313" key="1">
    <source>
        <dbReference type="EMBL" id="CDX32108.1"/>
    </source>
</evidence>
<proteinExistence type="predicted"/>
<sequence>MRFERGEYSRIERGGPLPWPEMLLDMRRAFQAAGIVFSGQDSSCKTYPSIAKRRLMPRSPILVMARPT</sequence>
<accession>A0A090EMH6</accession>
<evidence type="ECO:0000313" key="2">
    <source>
        <dbReference type="Proteomes" id="UP000046373"/>
    </source>
</evidence>
<dbReference type="Proteomes" id="UP000046373">
    <property type="component" value="Unassembled WGS sequence"/>
</dbReference>
<organism evidence="1 2">
    <name type="scientific">Mesorhizobium plurifarium</name>
    <dbReference type="NCBI Taxonomy" id="69974"/>
    <lineage>
        <taxon>Bacteria</taxon>
        <taxon>Pseudomonadati</taxon>
        <taxon>Pseudomonadota</taxon>
        <taxon>Alphaproteobacteria</taxon>
        <taxon>Hyphomicrobiales</taxon>
        <taxon>Phyllobacteriaceae</taxon>
        <taxon>Mesorhizobium</taxon>
    </lineage>
</organism>
<gene>
    <name evidence="1" type="ORF">MPLDJ20_150039</name>
</gene>
<dbReference type="AlphaFoldDB" id="A0A090EMH6"/>
<dbReference type="EMBL" id="CCNB01000007">
    <property type="protein sequence ID" value="CDX32108.1"/>
    <property type="molecule type" value="Genomic_DNA"/>
</dbReference>
<protein>
    <submittedName>
        <fullName evidence="1">Uncharacterized protein</fullName>
    </submittedName>
</protein>